<dbReference type="Gene3D" id="3.40.228.10">
    <property type="entry name" value="Dimethylsulfoxide Reductase, domain 2"/>
    <property type="match status" value="1"/>
</dbReference>
<organism evidence="9 10">
    <name type="scientific">Methyloceanibacter caenitepidi</name>
    <dbReference type="NCBI Taxonomy" id="1384459"/>
    <lineage>
        <taxon>Bacteria</taxon>
        <taxon>Pseudomonadati</taxon>
        <taxon>Pseudomonadota</taxon>
        <taxon>Alphaproteobacteria</taxon>
        <taxon>Hyphomicrobiales</taxon>
        <taxon>Hyphomicrobiaceae</taxon>
        <taxon>Methyloceanibacter</taxon>
    </lineage>
</organism>
<dbReference type="Proteomes" id="UP000031643">
    <property type="component" value="Chromosome"/>
</dbReference>
<dbReference type="Gene3D" id="3.30.2070.10">
    <property type="entry name" value="Formate dehydrogenase/DMSO reductase"/>
    <property type="match status" value="1"/>
</dbReference>
<dbReference type="GO" id="GO:0051536">
    <property type="term" value="F:iron-sulfur cluster binding"/>
    <property type="evidence" value="ECO:0007669"/>
    <property type="project" value="UniProtKB-KW"/>
</dbReference>
<dbReference type="EMBL" id="AP014648">
    <property type="protein sequence ID" value="BAQ18108.1"/>
    <property type="molecule type" value="Genomic_DNA"/>
</dbReference>
<dbReference type="GO" id="GO:0043546">
    <property type="term" value="F:molybdopterin cofactor binding"/>
    <property type="evidence" value="ECO:0007669"/>
    <property type="project" value="InterPro"/>
</dbReference>
<protein>
    <submittedName>
        <fullName evidence="9">Anaerobic dehydrogenases, typically selenocysteine-containing</fullName>
    </submittedName>
</protein>
<comment type="similarity">
    <text evidence="2">Belongs to the prokaryotic molybdopterin-containing oxidoreductase family.</text>
</comment>
<evidence type="ECO:0000256" key="6">
    <source>
        <dbReference type="ARBA" id="ARBA00023004"/>
    </source>
</evidence>
<sequence>MHTRDGSITKVIGDPDHPVSRGKLCGKCAIAYNGAWRDPALRLSSPLRRAGPKGEGKFVPISWDEALAEISERFTELVDQGNAHTILHTHYTGTVGLINIAFPLRFFHRLGATEVDPDTVCNKAGHAALDLTFGTSVVGFDPRTARDSRCILVWGANPSHSAPHQDQRFLTEAAAAGTTIIVVDPIEHATATASDLFLKLRPGTDAALGFAFLNVMKSSGLIDWEFVDAHVLGAKALMETIDSTTPAVAEKLCGVPADLIDKAARAYAEGPSLLWLGQGVQRQTYGGNVFRVLSALVAFSGNVGKPGAGFLYLNGPDCRGIDMDMVAMPELARGATPSISHMDLAATLEQSELSNALVTWNSNPAASSPEQRRLRKALLRDDLFHVAVELFHTDTTSYADVVLPAASFLECNDLVLSYFDLTLSAQVKTVDPPGDALPNHEIFRRLAGAMGYEEPALFENEADLIERLLEQTPYPGSFSDLAAAGTVTLFDEPQTQFPDLSFPTESKRIQLANDAAVELGLPRAPTAHADERAQPGFLRIVSPASAWLMNSSYGNDPVIQKKLGTPSIVLHPDDAAEYDVVDGDPIVLVNDIGRLALTVAVSDIAQPGMGIVYKGRWPGTTDTDANINALVSGRKSDLAENTTVHSTEVRLERV</sequence>
<dbReference type="STRING" id="1384459.GL4_2674"/>
<dbReference type="InterPro" id="IPR006657">
    <property type="entry name" value="MoPterin_dinucl-bd_dom"/>
</dbReference>
<dbReference type="GO" id="GO:0046872">
    <property type="term" value="F:metal ion binding"/>
    <property type="evidence" value="ECO:0007669"/>
    <property type="project" value="UniProtKB-KW"/>
</dbReference>
<dbReference type="Pfam" id="PF04879">
    <property type="entry name" value="Molybdop_Fe4S4"/>
    <property type="match status" value="1"/>
</dbReference>
<dbReference type="KEGG" id="mcg:GL4_2674"/>
<evidence type="ECO:0000313" key="10">
    <source>
        <dbReference type="Proteomes" id="UP000031643"/>
    </source>
</evidence>
<dbReference type="PROSITE" id="PS51669">
    <property type="entry name" value="4FE4S_MOW_BIS_MGD"/>
    <property type="match status" value="1"/>
</dbReference>
<evidence type="ECO:0000256" key="2">
    <source>
        <dbReference type="ARBA" id="ARBA00010312"/>
    </source>
</evidence>
<dbReference type="Pfam" id="PF01568">
    <property type="entry name" value="Molydop_binding"/>
    <property type="match status" value="1"/>
</dbReference>
<evidence type="ECO:0000256" key="7">
    <source>
        <dbReference type="ARBA" id="ARBA00023014"/>
    </source>
</evidence>
<accession>A0A0A8K580</accession>
<dbReference type="InterPro" id="IPR006656">
    <property type="entry name" value="Mopterin_OxRdtase"/>
</dbReference>
<reference evidence="9 10" key="1">
    <citation type="submission" date="2014-09" db="EMBL/GenBank/DDBJ databases">
        <title>Genome sequencing of Methyloceanibacter caenitepidi Gela4.</title>
        <authorList>
            <person name="Takeuchi M."/>
            <person name="Susumu S."/>
            <person name="Kamagata Y."/>
            <person name="Oshima K."/>
            <person name="Hattori M."/>
            <person name="Iwasaki W."/>
        </authorList>
    </citation>
    <scope>NUCLEOTIDE SEQUENCE [LARGE SCALE GENOMIC DNA]</scope>
    <source>
        <strain evidence="9 10">Gela4</strain>
    </source>
</reference>
<feature type="domain" description="4Fe-4S Mo/W bis-MGD-type" evidence="8">
    <location>
        <begin position="1"/>
        <end position="39"/>
    </location>
</feature>
<dbReference type="GO" id="GO:0016491">
    <property type="term" value="F:oxidoreductase activity"/>
    <property type="evidence" value="ECO:0007669"/>
    <property type="project" value="UniProtKB-KW"/>
</dbReference>
<evidence type="ECO:0000256" key="3">
    <source>
        <dbReference type="ARBA" id="ARBA00022505"/>
    </source>
</evidence>
<dbReference type="Gene3D" id="2.40.40.20">
    <property type="match status" value="1"/>
</dbReference>
<dbReference type="Gene3D" id="3.40.50.740">
    <property type="match status" value="1"/>
</dbReference>
<evidence type="ECO:0000256" key="1">
    <source>
        <dbReference type="ARBA" id="ARBA00001942"/>
    </source>
</evidence>
<evidence type="ECO:0000313" key="9">
    <source>
        <dbReference type="EMBL" id="BAQ18108.1"/>
    </source>
</evidence>
<dbReference type="RefSeq" id="WP_244462618.1">
    <property type="nucleotide sequence ID" value="NZ_AP014648.1"/>
</dbReference>
<dbReference type="HOGENOM" id="CLU_000422_13_3_5"/>
<dbReference type="PANTHER" id="PTHR43742">
    <property type="entry name" value="TRIMETHYLAMINE-N-OXIDE REDUCTASE"/>
    <property type="match status" value="1"/>
</dbReference>
<keyword evidence="5" id="KW-0560">Oxidoreductase</keyword>
<dbReference type="SUPFAM" id="SSF53706">
    <property type="entry name" value="Formate dehydrogenase/DMSO reductase, domains 1-3"/>
    <property type="match status" value="1"/>
</dbReference>
<name>A0A0A8K580_9HYPH</name>
<evidence type="ECO:0000256" key="4">
    <source>
        <dbReference type="ARBA" id="ARBA00022723"/>
    </source>
</evidence>
<evidence type="ECO:0000256" key="5">
    <source>
        <dbReference type="ARBA" id="ARBA00023002"/>
    </source>
</evidence>
<dbReference type="InterPro" id="IPR006655">
    <property type="entry name" value="Mopterin_OxRdtase_prok_CS"/>
</dbReference>
<keyword evidence="3" id="KW-0500">Molybdenum</keyword>
<keyword evidence="10" id="KW-1185">Reference proteome</keyword>
<keyword evidence="7" id="KW-0411">Iron-sulfur</keyword>
<dbReference type="AlphaFoldDB" id="A0A0A8K580"/>
<proteinExistence type="inferred from homology"/>
<dbReference type="PANTHER" id="PTHR43742:SF6">
    <property type="entry name" value="OXIDOREDUCTASE YYAE-RELATED"/>
    <property type="match status" value="1"/>
</dbReference>
<keyword evidence="4" id="KW-0479">Metal-binding</keyword>
<dbReference type="Gene3D" id="2.20.25.90">
    <property type="entry name" value="ADC-like domains"/>
    <property type="match status" value="1"/>
</dbReference>
<keyword evidence="6" id="KW-0408">Iron</keyword>
<dbReference type="SUPFAM" id="SSF50692">
    <property type="entry name" value="ADC-like"/>
    <property type="match status" value="1"/>
</dbReference>
<dbReference type="InterPro" id="IPR050612">
    <property type="entry name" value="Prok_Mopterin_Oxidored"/>
</dbReference>
<dbReference type="InterPro" id="IPR006963">
    <property type="entry name" value="Mopterin_OxRdtase_4Fe-4S_dom"/>
</dbReference>
<dbReference type="InterPro" id="IPR009010">
    <property type="entry name" value="Asp_de-COase-like_dom_sf"/>
</dbReference>
<comment type="cofactor">
    <cofactor evidence="1">
        <name>Mo-bis(molybdopterin guanine dinucleotide)</name>
        <dbReference type="ChEBI" id="CHEBI:60539"/>
    </cofactor>
</comment>
<evidence type="ECO:0000259" key="8">
    <source>
        <dbReference type="PROSITE" id="PS51669"/>
    </source>
</evidence>
<dbReference type="PROSITE" id="PS00490">
    <property type="entry name" value="MOLYBDOPTERIN_PROK_2"/>
    <property type="match status" value="1"/>
</dbReference>
<dbReference type="Pfam" id="PF00384">
    <property type="entry name" value="Molybdopterin"/>
    <property type="match status" value="1"/>
</dbReference>
<gene>
    <name evidence="9" type="ORF">GL4_2674</name>
</gene>